<evidence type="ECO:0000313" key="1">
    <source>
        <dbReference type="EMBL" id="RWY43061.1"/>
    </source>
</evidence>
<keyword evidence="2" id="KW-1185">Reference proteome</keyword>
<accession>A0A3S3UG58</accession>
<reference evidence="1 2" key="1">
    <citation type="journal article" date="2015" name="Int. J. Syst. Evol. Microbiol.">
        <title>Gemmobacter intermedius sp. nov., isolated from a white stork (Ciconia ciconia).</title>
        <authorList>
            <person name="Kampfer P."/>
            <person name="Jerzak L."/>
            <person name="Wilharm G."/>
            <person name="Golke J."/>
            <person name="Busse H.J."/>
            <person name="Glaeser S.P."/>
        </authorList>
    </citation>
    <scope>NUCLEOTIDE SEQUENCE [LARGE SCALE GENOMIC DNA]</scope>
    <source>
        <strain evidence="1 2">119/4</strain>
    </source>
</reference>
<gene>
    <name evidence="1" type="ORF">EP867_06165</name>
</gene>
<dbReference type="Proteomes" id="UP000287168">
    <property type="component" value="Unassembled WGS sequence"/>
</dbReference>
<dbReference type="RefSeq" id="WP_128487324.1">
    <property type="nucleotide sequence ID" value="NZ_JBHLXB010000088.1"/>
</dbReference>
<organism evidence="1 2">
    <name type="scientific">Falsigemmobacter intermedius</name>
    <dbReference type="NCBI Taxonomy" id="1553448"/>
    <lineage>
        <taxon>Bacteria</taxon>
        <taxon>Pseudomonadati</taxon>
        <taxon>Pseudomonadota</taxon>
        <taxon>Alphaproteobacteria</taxon>
        <taxon>Rhodobacterales</taxon>
        <taxon>Paracoccaceae</taxon>
        <taxon>Falsigemmobacter</taxon>
    </lineage>
</organism>
<proteinExistence type="predicted"/>
<protein>
    <submittedName>
        <fullName evidence="1">Uncharacterized protein</fullName>
    </submittedName>
</protein>
<evidence type="ECO:0000313" key="2">
    <source>
        <dbReference type="Proteomes" id="UP000287168"/>
    </source>
</evidence>
<dbReference type="OrthoDB" id="9831060at2"/>
<comment type="caution">
    <text evidence="1">The sequence shown here is derived from an EMBL/GenBank/DDBJ whole genome shotgun (WGS) entry which is preliminary data.</text>
</comment>
<name>A0A3S3UG58_9RHOB</name>
<dbReference type="AlphaFoldDB" id="A0A3S3UG58"/>
<dbReference type="EMBL" id="SBLC01000006">
    <property type="protein sequence ID" value="RWY43061.1"/>
    <property type="molecule type" value="Genomic_DNA"/>
</dbReference>
<sequence length="180" mass="19330">MPETTAPAPATRTRIVVLRRRPEEGRPALRTALIGAGVLALLLVGSQAGYRGAALFAPEPVAVSESGTLIERVNGGLYTLELARPQGQARWMLEFDADIVTREGPGNPLEIRDALERLVIAASSMPLVQSAPDPDVAMRAAILAVAASHYPWLVDIHMRRSDFRATGNRLREMGAAMRGG</sequence>